<gene>
    <name evidence="1" type="ORF">PR048_031945</name>
</gene>
<reference evidence="1 2" key="1">
    <citation type="submission" date="2023-02" db="EMBL/GenBank/DDBJ databases">
        <title>LHISI_Scaffold_Assembly.</title>
        <authorList>
            <person name="Stuart O.P."/>
            <person name="Cleave R."/>
            <person name="Magrath M.J.L."/>
            <person name="Mikheyev A.S."/>
        </authorList>
    </citation>
    <scope>NUCLEOTIDE SEQUENCE [LARGE SCALE GENOMIC DNA]</scope>
    <source>
        <strain evidence="1">Daus_M_001</strain>
        <tissue evidence="1">Leg muscle</tissue>
    </source>
</reference>
<dbReference type="Proteomes" id="UP001159363">
    <property type="component" value="Chromosome 14"/>
</dbReference>
<dbReference type="EMBL" id="JARBHB010000015">
    <property type="protein sequence ID" value="KAJ8868136.1"/>
    <property type="molecule type" value="Genomic_DNA"/>
</dbReference>
<organism evidence="1 2">
    <name type="scientific">Dryococelus australis</name>
    <dbReference type="NCBI Taxonomy" id="614101"/>
    <lineage>
        <taxon>Eukaryota</taxon>
        <taxon>Metazoa</taxon>
        <taxon>Ecdysozoa</taxon>
        <taxon>Arthropoda</taxon>
        <taxon>Hexapoda</taxon>
        <taxon>Insecta</taxon>
        <taxon>Pterygota</taxon>
        <taxon>Neoptera</taxon>
        <taxon>Polyneoptera</taxon>
        <taxon>Phasmatodea</taxon>
        <taxon>Verophasmatodea</taxon>
        <taxon>Anareolatae</taxon>
        <taxon>Phasmatidae</taxon>
        <taxon>Eurycanthinae</taxon>
        <taxon>Dryococelus</taxon>
    </lineage>
</organism>
<accession>A0ABQ9G9C8</accession>
<sequence length="160" mass="18283">MHAYVKQHLEAYLHANNPQHTVHVECCLLTLLLDDNEAKFGDIINLSMSDVHALIRDRQTIITTKTCPKPLDLFVTMIHCFSSIILPYNGPRYEFSSNCLVSKNPEVPRLAFTARGQKIDPLLTQSAMHHNSFASTKLYVTNQILNYTSVTKDFLNYMQK</sequence>
<evidence type="ECO:0000313" key="2">
    <source>
        <dbReference type="Proteomes" id="UP001159363"/>
    </source>
</evidence>
<name>A0ABQ9G9C8_9NEOP</name>
<comment type="caution">
    <text evidence="1">The sequence shown here is derived from an EMBL/GenBank/DDBJ whole genome shotgun (WGS) entry which is preliminary data.</text>
</comment>
<evidence type="ECO:0000313" key="1">
    <source>
        <dbReference type="EMBL" id="KAJ8868136.1"/>
    </source>
</evidence>
<feature type="non-terminal residue" evidence="1">
    <location>
        <position position="160"/>
    </location>
</feature>
<protein>
    <submittedName>
        <fullName evidence="1">Uncharacterized protein</fullName>
    </submittedName>
</protein>
<proteinExistence type="predicted"/>
<keyword evidence="2" id="KW-1185">Reference proteome</keyword>